<dbReference type="EMBL" id="CP136336">
    <property type="protein sequence ID" value="WOB08013.1"/>
    <property type="molecule type" value="Genomic_DNA"/>
</dbReference>
<name>A0ABZ0CSP3_9BURK</name>
<evidence type="ECO:0000313" key="2">
    <source>
        <dbReference type="Proteomes" id="UP001303946"/>
    </source>
</evidence>
<protein>
    <submittedName>
        <fullName evidence="1">Transglutaminase-like cysteine peptidase</fullName>
    </submittedName>
</protein>
<organism evidence="1 2">
    <name type="scientific">Piscinibacter gummiphilus</name>
    <dbReference type="NCBI Taxonomy" id="946333"/>
    <lineage>
        <taxon>Bacteria</taxon>
        <taxon>Pseudomonadati</taxon>
        <taxon>Pseudomonadota</taxon>
        <taxon>Betaproteobacteria</taxon>
        <taxon>Burkholderiales</taxon>
        <taxon>Sphaerotilaceae</taxon>
        <taxon>Piscinibacter</taxon>
    </lineage>
</organism>
<sequence>MKAHALPVLDPLQAATDRFRLLAEGLRHLPPAERHAAANRRINELVDYAPDLDLCGARDCWQTPAETLASGRGDCEDYAIAKYFLLNACGSGGCPRLVYASWASPVASAARVAHIALIADAHDRDPVVLDCLDPPLLPLSHRTDLRPVFSFDSSGLWRGAAGQRVGDAALRLRPWRGVLDRWALQQRATAMAH</sequence>
<dbReference type="PANTHER" id="PTHR39327">
    <property type="match status" value="1"/>
</dbReference>
<dbReference type="Proteomes" id="UP001303946">
    <property type="component" value="Chromosome"/>
</dbReference>
<evidence type="ECO:0000313" key="1">
    <source>
        <dbReference type="EMBL" id="WOB08013.1"/>
    </source>
</evidence>
<gene>
    <name evidence="1" type="ORF">RXV79_24315</name>
</gene>
<dbReference type="RefSeq" id="WP_316700671.1">
    <property type="nucleotide sequence ID" value="NZ_CP136336.1"/>
</dbReference>
<dbReference type="SUPFAM" id="SSF54001">
    <property type="entry name" value="Cysteine proteinases"/>
    <property type="match status" value="1"/>
</dbReference>
<dbReference type="PANTHER" id="PTHR39327:SF1">
    <property type="entry name" value="BLR5470 PROTEIN"/>
    <property type="match status" value="1"/>
</dbReference>
<reference evidence="1 2" key="1">
    <citation type="submission" date="2023-10" db="EMBL/GenBank/DDBJ databases">
        <title>Bacteria for the degradation of biodegradable plastic PBAT(Polybutylene adipate terephthalate).</title>
        <authorList>
            <person name="Weon H.-Y."/>
            <person name="Yeon J."/>
        </authorList>
    </citation>
    <scope>NUCLEOTIDE SEQUENCE [LARGE SCALE GENOMIC DNA]</scope>
    <source>
        <strain evidence="1 2">SBD 7-3</strain>
    </source>
</reference>
<proteinExistence type="predicted"/>
<dbReference type="Gene3D" id="3.10.620.30">
    <property type="match status" value="1"/>
</dbReference>
<dbReference type="InterPro" id="IPR038765">
    <property type="entry name" value="Papain-like_cys_pep_sf"/>
</dbReference>
<accession>A0ABZ0CSP3</accession>
<keyword evidence="2" id="KW-1185">Reference proteome</keyword>
<dbReference type="InterPro" id="IPR010319">
    <property type="entry name" value="Transglutaminase-like_Cys_pept"/>
</dbReference>
<dbReference type="Pfam" id="PF06035">
    <property type="entry name" value="Peptidase_C93"/>
    <property type="match status" value="1"/>
</dbReference>